<comment type="subcellular location">
    <subcellularLocation>
        <location evidence="1">Membrane</location>
        <topology evidence="1">Multi-pass membrane protein</topology>
    </subcellularLocation>
</comment>
<evidence type="ECO:0000256" key="5">
    <source>
        <dbReference type="ARBA" id="ARBA00023136"/>
    </source>
</evidence>
<dbReference type="PANTHER" id="PTHR21229">
    <property type="entry name" value="LUNG SEVEN TRANSMEMBRANE RECEPTOR"/>
    <property type="match status" value="1"/>
</dbReference>
<dbReference type="PANTHER" id="PTHR21229:SF55">
    <property type="entry name" value="EXPRESSED PROTEIN-RELATED"/>
    <property type="match status" value="1"/>
</dbReference>
<reference evidence="9 10" key="1">
    <citation type="submission" date="2024-08" db="EMBL/GenBank/DDBJ databases">
        <title>Insights into the chromosomal genome structure of Flemingia macrophylla.</title>
        <authorList>
            <person name="Ding Y."/>
            <person name="Zhao Y."/>
            <person name="Bi W."/>
            <person name="Wu M."/>
            <person name="Zhao G."/>
            <person name="Gong Y."/>
            <person name="Li W."/>
            <person name="Zhang P."/>
        </authorList>
    </citation>
    <scope>NUCLEOTIDE SEQUENCE [LARGE SCALE GENOMIC DNA]</scope>
    <source>
        <strain evidence="9">DYQJB</strain>
        <tissue evidence="9">Leaf</tissue>
    </source>
</reference>
<keyword evidence="2 6" id="KW-0812">Transmembrane</keyword>
<feature type="transmembrane region" description="Helical" evidence="6">
    <location>
        <begin position="177"/>
        <end position="195"/>
    </location>
</feature>
<evidence type="ECO:0000256" key="7">
    <source>
        <dbReference type="SAM" id="SignalP"/>
    </source>
</evidence>
<evidence type="ECO:0000256" key="2">
    <source>
        <dbReference type="ARBA" id="ARBA00022692"/>
    </source>
</evidence>
<keyword evidence="5 6" id="KW-0472">Membrane</keyword>
<dbReference type="AlphaFoldDB" id="A0ABD1ME60"/>
<evidence type="ECO:0000259" key="8">
    <source>
        <dbReference type="Pfam" id="PF06814"/>
    </source>
</evidence>
<keyword evidence="10" id="KW-1185">Reference proteome</keyword>
<evidence type="ECO:0000256" key="6">
    <source>
        <dbReference type="SAM" id="Phobius"/>
    </source>
</evidence>
<sequence>MTTFKRHTRARLCAPFPFPLSLLLPLLLLPSTTASIHGYSNEPFAHHSNALFFHGGNEALFAKSFIRRTMTTSISPNASKPSSKVPTTPFKWRVNATDMYYLYFMFYDPLLKGTIIEGRTVWRNCKGYLPGKMALLMTLYDFVSLDYLLLGLGWFLRARPMGITLWAVTFTSRKKTLSWFLLLVVYMGYGVVRPTLGGHGIAYRVLLFCLLYFVAFEALKLVKHLVSCFWCSLLFLSNTKAT</sequence>
<dbReference type="Proteomes" id="UP001603857">
    <property type="component" value="Unassembled WGS sequence"/>
</dbReference>
<proteinExistence type="predicted"/>
<evidence type="ECO:0000256" key="1">
    <source>
        <dbReference type="ARBA" id="ARBA00004141"/>
    </source>
</evidence>
<evidence type="ECO:0000313" key="9">
    <source>
        <dbReference type="EMBL" id="KAL2333813.1"/>
    </source>
</evidence>
<feature type="signal peptide" evidence="7">
    <location>
        <begin position="1"/>
        <end position="34"/>
    </location>
</feature>
<gene>
    <name evidence="9" type="ORF">Fmac_015026</name>
</gene>
<evidence type="ECO:0000256" key="4">
    <source>
        <dbReference type="ARBA" id="ARBA00022989"/>
    </source>
</evidence>
<dbReference type="EMBL" id="JBGMDY010000005">
    <property type="protein sequence ID" value="KAL2333813.1"/>
    <property type="molecule type" value="Genomic_DNA"/>
</dbReference>
<feature type="transmembrane region" description="Helical" evidence="6">
    <location>
        <begin position="201"/>
        <end position="219"/>
    </location>
</feature>
<dbReference type="GO" id="GO:0016020">
    <property type="term" value="C:membrane"/>
    <property type="evidence" value="ECO:0007669"/>
    <property type="project" value="UniProtKB-SubCell"/>
</dbReference>
<keyword evidence="3 7" id="KW-0732">Signal</keyword>
<organism evidence="9 10">
    <name type="scientific">Flemingia macrophylla</name>
    <dbReference type="NCBI Taxonomy" id="520843"/>
    <lineage>
        <taxon>Eukaryota</taxon>
        <taxon>Viridiplantae</taxon>
        <taxon>Streptophyta</taxon>
        <taxon>Embryophyta</taxon>
        <taxon>Tracheophyta</taxon>
        <taxon>Spermatophyta</taxon>
        <taxon>Magnoliopsida</taxon>
        <taxon>eudicotyledons</taxon>
        <taxon>Gunneridae</taxon>
        <taxon>Pentapetalae</taxon>
        <taxon>rosids</taxon>
        <taxon>fabids</taxon>
        <taxon>Fabales</taxon>
        <taxon>Fabaceae</taxon>
        <taxon>Papilionoideae</taxon>
        <taxon>50 kb inversion clade</taxon>
        <taxon>NPAAA clade</taxon>
        <taxon>indigoferoid/millettioid clade</taxon>
        <taxon>Phaseoleae</taxon>
        <taxon>Flemingia</taxon>
    </lineage>
</organism>
<dbReference type="InterPro" id="IPR009637">
    <property type="entry name" value="GPR107/GPR108-like"/>
</dbReference>
<protein>
    <recommendedName>
        <fullName evidence="8">GOST seven transmembrane domain-containing protein</fullName>
    </recommendedName>
</protein>
<evidence type="ECO:0000313" key="10">
    <source>
        <dbReference type="Proteomes" id="UP001603857"/>
    </source>
</evidence>
<feature type="chain" id="PRO_5044753282" description="GOST seven transmembrane domain-containing protein" evidence="7">
    <location>
        <begin position="35"/>
        <end position="242"/>
    </location>
</feature>
<dbReference type="Pfam" id="PF06814">
    <property type="entry name" value="GOST_TM"/>
    <property type="match status" value="1"/>
</dbReference>
<comment type="caution">
    <text evidence="9">The sequence shown here is derived from an EMBL/GenBank/DDBJ whole genome shotgun (WGS) entry which is preliminary data.</text>
</comment>
<keyword evidence="4 6" id="KW-1133">Transmembrane helix</keyword>
<dbReference type="InterPro" id="IPR053937">
    <property type="entry name" value="GOST_TM"/>
</dbReference>
<accession>A0ABD1ME60</accession>
<name>A0ABD1ME60_9FABA</name>
<feature type="transmembrane region" description="Helical" evidence="6">
    <location>
        <begin position="133"/>
        <end position="156"/>
    </location>
</feature>
<evidence type="ECO:0000256" key="3">
    <source>
        <dbReference type="ARBA" id="ARBA00022729"/>
    </source>
</evidence>
<feature type="domain" description="GOST seven transmembrane" evidence="8">
    <location>
        <begin position="159"/>
        <end position="226"/>
    </location>
</feature>